<organism evidence="1 2">
    <name type="scientific">Elysia crispata</name>
    <name type="common">lettuce slug</name>
    <dbReference type="NCBI Taxonomy" id="231223"/>
    <lineage>
        <taxon>Eukaryota</taxon>
        <taxon>Metazoa</taxon>
        <taxon>Spiralia</taxon>
        <taxon>Lophotrochozoa</taxon>
        <taxon>Mollusca</taxon>
        <taxon>Gastropoda</taxon>
        <taxon>Heterobranchia</taxon>
        <taxon>Euthyneura</taxon>
        <taxon>Panpulmonata</taxon>
        <taxon>Sacoglossa</taxon>
        <taxon>Placobranchoidea</taxon>
        <taxon>Plakobranchidae</taxon>
        <taxon>Elysia</taxon>
    </lineage>
</organism>
<proteinExistence type="predicted"/>
<dbReference type="EMBL" id="JAWDGP010000726">
    <property type="protein sequence ID" value="KAK3797991.1"/>
    <property type="molecule type" value="Genomic_DNA"/>
</dbReference>
<sequence length="95" mass="10342">MLTTKHLATTSDSTTRTETKSKPVTVIDYTVNTSGVDLNDQVLSNNLFHSLNKITDNKTMALKASVVARCVSDMLKGEGLSYPFTLYQHCSVSGV</sequence>
<evidence type="ECO:0000313" key="1">
    <source>
        <dbReference type="EMBL" id="KAK3797991.1"/>
    </source>
</evidence>
<evidence type="ECO:0000313" key="2">
    <source>
        <dbReference type="Proteomes" id="UP001283361"/>
    </source>
</evidence>
<protein>
    <submittedName>
        <fullName evidence="1">Uncharacterized protein</fullName>
    </submittedName>
</protein>
<accession>A0AAE1B315</accession>
<reference evidence="1" key="1">
    <citation type="journal article" date="2023" name="G3 (Bethesda)">
        <title>A reference genome for the long-term kleptoplast-retaining sea slug Elysia crispata morphotype clarki.</title>
        <authorList>
            <person name="Eastman K.E."/>
            <person name="Pendleton A.L."/>
            <person name="Shaikh M.A."/>
            <person name="Suttiyut T."/>
            <person name="Ogas R."/>
            <person name="Tomko P."/>
            <person name="Gavelis G."/>
            <person name="Widhalm J.R."/>
            <person name="Wisecaver J.H."/>
        </authorList>
    </citation>
    <scope>NUCLEOTIDE SEQUENCE</scope>
    <source>
        <strain evidence="1">ECLA1</strain>
    </source>
</reference>
<dbReference type="Proteomes" id="UP001283361">
    <property type="component" value="Unassembled WGS sequence"/>
</dbReference>
<comment type="caution">
    <text evidence="1">The sequence shown here is derived from an EMBL/GenBank/DDBJ whole genome shotgun (WGS) entry which is preliminary data.</text>
</comment>
<name>A0AAE1B315_9GAST</name>
<gene>
    <name evidence="1" type="ORF">RRG08_008462</name>
</gene>
<keyword evidence="2" id="KW-1185">Reference proteome</keyword>
<dbReference type="AlphaFoldDB" id="A0AAE1B315"/>